<dbReference type="Pfam" id="PF13812">
    <property type="entry name" value="PPR_3"/>
    <property type="match status" value="1"/>
</dbReference>
<evidence type="ECO:0000313" key="5">
    <source>
        <dbReference type="Proteomes" id="UP000265515"/>
    </source>
</evidence>
<evidence type="ECO:0000313" key="4">
    <source>
        <dbReference type="EMBL" id="GBG92517.1"/>
    </source>
</evidence>
<dbReference type="PANTHER" id="PTHR47205">
    <property type="entry name" value="OS07G0599000 PROTEIN"/>
    <property type="match status" value="1"/>
</dbReference>
<dbReference type="InterPro" id="IPR002885">
    <property type="entry name" value="PPR_rpt"/>
</dbReference>
<dbReference type="AlphaFoldDB" id="A0A388MD79"/>
<gene>
    <name evidence="4" type="ORF">CBR_g55790</name>
</gene>
<evidence type="ECO:0008006" key="6">
    <source>
        <dbReference type="Google" id="ProtNLM"/>
    </source>
</evidence>
<name>A0A388MD79_CHABU</name>
<dbReference type="OrthoDB" id="185373at2759"/>
<dbReference type="PANTHER" id="PTHR47205:SF1">
    <property type="entry name" value="OS07G0599000 PROTEIN"/>
    <property type="match status" value="1"/>
</dbReference>
<dbReference type="Gene3D" id="1.25.40.10">
    <property type="entry name" value="Tetratricopeptide repeat domain"/>
    <property type="match status" value="2"/>
</dbReference>
<accession>A0A388MD79</accession>
<dbReference type="NCBIfam" id="TIGR00756">
    <property type="entry name" value="PPR"/>
    <property type="match status" value="1"/>
</dbReference>
<feature type="repeat" description="PPR" evidence="2">
    <location>
        <begin position="406"/>
        <end position="440"/>
    </location>
</feature>
<feature type="compositionally biased region" description="Low complexity" evidence="3">
    <location>
        <begin position="207"/>
        <end position="220"/>
    </location>
</feature>
<dbReference type="STRING" id="69332.A0A388MD79"/>
<dbReference type="Pfam" id="PF13041">
    <property type="entry name" value="PPR_2"/>
    <property type="match status" value="1"/>
</dbReference>
<feature type="compositionally biased region" description="Low complexity" evidence="3">
    <location>
        <begin position="155"/>
        <end position="170"/>
    </location>
</feature>
<evidence type="ECO:0000256" key="2">
    <source>
        <dbReference type="PROSITE-ProRule" id="PRU00708"/>
    </source>
</evidence>
<feature type="region of interest" description="Disordered" evidence="3">
    <location>
        <begin position="106"/>
        <end position="236"/>
    </location>
</feature>
<proteinExistence type="predicted"/>
<dbReference type="PROSITE" id="PS51375">
    <property type="entry name" value="PPR"/>
    <property type="match status" value="4"/>
</dbReference>
<feature type="repeat" description="PPR" evidence="2">
    <location>
        <begin position="371"/>
        <end position="405"/>
    </location>
</feature>
<dbReference type="EMBL" id="BFEA01001073">
    <property type="protein sequence ID" value="GBG92517.1"/>
    <property type="molecule type" value="Genomic_DNA"/>
</dbReference>
<keyword evidence="1" id="KW-0677">Repeat</keyword>
<organism evidence="4 5">
    <name type="scientific">Chara braunii</name>
    <name type="common">Braun's stonewort</name>
    <dbReference type="NCBI Taxonomy" id="69332"/>
    <lineage>
        <taxon>Eukaryota</taxon>
        <taxon>Viridiplantae</taxon>
        <taxon>Streptophyta</taxon>
        <taxon>Charophyceae</taxon>
        <taxon>Charales</taxon>
        <taxon>Characeae</taxon>
        <taxon>Chara</taxon>
    </lineage>
</organism>
<dbReference type="InterPro" id="IPR011990">
    <property type="entry name" value="TPR-like_helical_dom_sf"/>
</dbReference>
<dbReference type="InterPro" id="IPR044605">
    <property type="entry name" value="At1g26460-like"/>
</dbReference>
<protein>
    <recommendedName>
        <fullName evidence="6">Pentacotripeptide-repeat region of PRORP domain-containing protein</fullName>
    </recommendedName>
</protein>
<dbReference type="Proteomes" id="UP000265515">
    <property type="component" value="Unassembled WGS sequence"/>
</dbReference>
<evidence type="ECO:0000256" key="3">
    <source>
        <dbReference type="SAM" id="MobiDB-lite"/>
    </source>
</evidence>
<feature type="compositionally biased region" description="Basic and acidic residues" evidence="3">
    <location>
        <begin position="783"/>
        <end position="806"/>
    </location>
</feature>
<comment type="caution">
    <text evidence="4">The sequence shown here is derived from an EMBL/GenBank/DDBJ whole genome shotgun (WGS) entry which is preliminary data.</text>
</comment>
<dbReference type="Gramene" id="GBG92517">
    <property type="protein sequence ID" value="GBG92517"/>
    <property type="gene ID" value="CBR_g55790"/>
</dbReference>
<reference evidence="4 5" key="1">
    <citation type="journal article" date="2018" name="Cell">
        <title>The Chara Genome: Secondary Complexity and Implications for Plant Terrestrialization.</title>
        <authorList>
            <person name="Nishiyama T."/>
            <person name="Sakayama H."/>
            <person name="Vries J.D."/>
            <person name="Buschmann H."/>
            <person name="Saint-Marcoux D."/>
            <person name="Ullrich K.K."/>
            <person name="Haas F.B."/>
            <person name="Vanderstraeten L."/>
            <person name="Becker D."/>
            <person name="Lang D."/>
            <person name="Vosolsobe S."/>
            <person name="Rombauts S."/>
            <person name="Wilhelmsson P.K.I."/>
            <person name="Janitza P."/>
            <person name="Kern R."/>
            <person name="Heyl A."/>
            <person name="Rumpler F."/>
            <person name="Villalobos L.I.A.C."/>
            <person name="Clay J.M."/>
            <person name="Skokan R."/>
            <person name="Toyoda A."/>
            <person name="Suzuki Y."/>
            <person name="Kagoshima H."/>
            <person name="Schijlen E."/>
            <person name="Tajeshwar N."/>
            <person name="Catarino B."/>
            <person name="Hetherington A.J."/>
            <person name="Saltykova A."/>
            <person name="Bonnot C."/>
            <person name="Breuninger H."/>
            <person name="Symeonidi A."/>
            <person name="Radhakrishnan G.V."/>
            <person name="Van Nieuwerburgh F."/>
            <person name="Deforce D."/>
            <person name="Chang C."/>
            <person name="Karol K.G."/>
            <person name="Hedrich R."/>
            <person name="Ulvskov P."/>
            <person name="Glockner G."/>
            <person name="Delwiche C.F."/>
            <person name="Petrasek J."/>
            <person name="Van de Peer Y."/>
            <person name="Friml J."/>
            <person name="Beilby M."/>
            <person name="Dolan L."/>
            <person name="Kohara Y."/>
            <person name="Sugano S."/>
            <person name="Fujiyama A."/>
            <person name="Delaux P.-M."/>
            <person name="Quint M."/>
            <person name="TheiBen G."/>
            <person name="Hagemann M."/>
            <person name="Harholt J."/>
            <person name="Dunand C."/>
            <person name="Zachgo S."/>
            <person name="Langdale J."/>
            <person name="Maumus F."/>
            <person name="Straeten D.V.D."/>
            <person name="Gould S.B."/>
            <person name="Rensing S.A."/>
        </authorList>
    </citation>
    <scope>NUCLEOTIDE SEQUENCE [LARGE SCALE GENOMIC DNA]</scope>
    <source>
        <strain evidence="4 5">S276</strain>
    </source>
</reference>
<feature type="repeat" description="PPR" evidence="2">
    <location>
        <begin position="661"/>
        <end position="695"/>
    </location>
</feature>
<keyword evidence="5" id="KW-1185">Reference proteome</keyword>
<evidence type="ECO:0000256" key="1">
    <source>
        <dbReference type="ARBA" id="ARBA00022737"/>
    </source>
</evidence>
<sequence>MVASAAIKRFSTQIGRHVRSGVLPPSLEDIALSFVRSSPRSDISAVGALAALSALPGAGVAAGCAGTASSSPGDVSSTPSSSSSSCYGGSLNVMGGGSCLSSNGLSAPTTTPFGNRRLMFTSAGRPMGPPPPCSTSTTLPRGREDDDLLLFRGFSTSSSSSSSVSSSSSSPPLGIDGDEVRASPWPSLEDTLDAALDGSGSGEEDLGSIPRSSIRPFRSSDVATAAGGGGVGRLGEGEMNLLHQHRQEHQKPVSEMTLEDLHQHMSALLGPGRYEEAISLFKDWTISADADGQHHRPDLMAYNMLLLAYNRSASNTEKLLAVLEDMRKSGVEANLLTYNILLRAAFRVRDSNLAESIIRRLEDPASKVQPDGDSYNFVVTICAMDKRVPPALQYMQSMLRRGFVPSKTTYSEVLTACARTRRTRDAVAVMNELQTQMLEPLPVVLGELLTAGAERDDAECSLMALQKLGRRRLGIDQGGLLMALNAAARTGHTDLAEAAWAYLRECLGAELPHPACYLARVHAYATKGDFESAFRAVQELETAYASSEEYGDARGRGGGGMAAPGRSNNAAMSATSSAAAALAHELLSPFSSLKPLVVACSRGLGVLDTAYYKLAAMHESGEIVSLAAINCIIAGCSNVHDMDRAFQTFEEISRTFGMAPNVHTYNALIDGCAKTKQIAMAIQMFKRIEANGLAFDEQSFQFLIDAYVIDGNAPGSVEALESMMAAGFTPSRPTLVRVLRRCQRTGYAQGGDRVKRLFIQYGYRAATSGDRRRQSIWNAANAGRDDPIGAGEREGEGGGMIHEEVL</sequence>
<feature type="repeat" description="PPR" evidence="2">
    <location>
        <begin position="298"/>
        <end position="333"/>
    </location>
</feature>
<feature type="region of interest" description="Disordered" evidence="3">
    <location>
        <begin position="782"/>
        <end position="806"/>
    </location>
</feature>
<dbReference type="OMA" id="LHEFEAT"/>